<feature type="domain" description="DNA mismatch repair protein HSM3 C-terminal" evidence="9">
    <location>
        <begin position="305"/>
        <end position="481"/>
    </location>
</feature>
<evidence type="ECO:0000256" key="4">
    <source>
        <dbReference type="ARBA" id="ARBA00022490"/>
    </source>
</evidence>
<evidence type="ECO:0000256" key="1">
    <source>
        <dbReference type="ARBA" id="ARBA00004496"/>
    </source>
</evidence>
<evidence type="ECO:0000256" key="5">
    <source>
        <dbReference type="ARBA" id="ARBA00022763"/>
    </source>
</evidence>
<comment type="similarity">
    <text evidence="2">Belongs to the proteasome subunit S5B/HSM3 family.</text>
</comment>
<dbReference type="AlphaFoldDB" id="A0A6C1E506"/>
<evidence type="ECO:0000256" key="8">
    <source>
        <dbReference type="ARBA" id="ARBA00024671"/>
    </source>
</evidence>
<evidence type="ECO:0000259" key="10">
    <source>
        <dbReference type="Pfam" id="PF18795"/>
    </source>
</evidence>
<dbReference type="OrthoDB" id="4074002at2759"/>
<dbReference type="Proteomes" id="UP000501346">
    <property type="component" value="Chromosome SeIV-SeII"/>
</dbReference>
<comment type="subcellular location">
    <subcellularLocation>
        <location evidence="1">Cytoplasm</location>
    </subcellularLocation>
</comment>
<organism evidence="11 12">
    <name type="scientific">Saccharomyces pastorianus</name>
    <name type="common">Lager yeast</name>
    <name type="synonym">Saccharomyces cerevisiae x Saccharomyces eubayanus</name>
    <dbReference type="NCBI Taxonomy" id="27292"/>
    <lineage>
        <taxon>Eukaryota</taxon>
        <taxon>Fungi</taxon>
        <taxon>Dikarya</taxon>
        <taxon>Ascomycota</taxon>
        <taxon>Saccharomycotina</taxon>
        <taxon>Saccharomycetes</taxon>
        <taxon>Saccharomycetales</taxon>
        <taxon>Saccharomycetaceae</taxon>
        <taxon>Saccharomyces</taxon>
    </lineage>
</organism>
<dbReference type="Pfam" id="PF18794">
    <property type="entry name" value="HSM3_C"/>
    <property type="match status" value="1"/>
</dbReference>
<evidence type="ECO:0000256" key="2">
    <source>
        <dbReference type="ARBA" id="ARBA00006823"/>
    </source>
</evidence>
<dbReference type="Gene3D" id="1.25.40.580">
    <property type="match status" value="1"/>
</dbReference>
<keyword evidence="12" id="KW-1185">Reference proteome</keyword>
<sequence>MRDKETNYIEELLTQLKNELNKDVLSGDINALLRKCSLNLVTIATLPDMDVKPLLATIKRLITSNVSDDVLNYDYLLDILDKLVPMIDFDEVLEIYSAEDLIKALESEIDLLSVAACKIIENSQPKGLFATTNIIDILLDILFNGKLGNDNLTGSIEKVFERLSSDELIRRRLFDNNLPFLIDVKNKMETVSFVRLIDFLTIEFPFINGPEFKEAVFCFTKEEVLKSVEDIFAFIELVNYYTKLMLDIRGQDKYWALKHVEQTLPIFAKLFEDTENYPDVRAFSKNRLLQLFAEISRIDEDEFAFFKTIDKDYLKIGSETKLINEWLQLINPQYLIKNHKDLVVNRFRISGYSMEVLRNLVTDKECFDLIKDKFNSEIILKLPYLEQMQLVEALTRFAYTSKFLINELPKVMSSLIGDGSANTIVDQETIHYRNSALINLLNMGENDLNIWFTPLMEEYSTAINGKKYSKGGETKIADDYIA</sequence>
<gene>
    <name evidence="11" type="primary">HSM3_2</name>
    <name evidence="11" type="ORF">GRS66_006939</name>
</gene>
<evidence type="ECO:0000256" key="6">
    <source>
        <dbReference type="ARBA" id="ARBA00023186"/>
    </source>
</evidence>
<keyword evidence="7" id="KW-0234">DNA repair</keyword>
<accession>A0A6C1E506</accession>
<comment type="function">
    <text evidence="8">Involved in DNA mismatch repair in slow-growing cells. Acts as a chaperone during the assembly of the 26S proteasome, specifically of the base subcomplex of the 19S regulatory complex (RC).</text>
</comment>
<evidence type="ECO:0000259" key="9">
    <source>
        <dbReference type="Pfam" id="PF18794"/>
    </source>
</evidence>
<keyword evidence="4" id="KW-0963">Cytoplasm</keyword>
<evidence type="ECO:0000256" key="7">
    <source>
        <dbReference type="ARBA" id="ARBA00023204"/>
    </source>
</evidence>
<proteinExistence type="inferred from homology"/>
<dbReference type="EMBL" id="CP049001">
    <property type="protein sequence ID" value="QID84436.1"/>
    <property type="molecule type" value="Genomic_DNA"/>
</dbReference>
<dbReference type="Gene3D" id="1.25.10.50">
    <property type="match status" value="1"/>
</dbReference>
<dbReference type="GO" id="GO:0006281">
    <property type="term" value="P:DNA repair"/>
    <property type="evidence" value="ECO:0007669"/>
    <property type="project" value="UniProtKB-KW"/>
</dbReference>
<feature type="domain" description="DNA mismatch repair protein HSM3 N-terminal" evidence="10">
    <location>
        <begin position="11"/>
        <end position="245"/>
    </location>
</feature>
<keyword evidence="6" id="KW-0143">Chaperone</keyword>
<reference evidence="11 12" key="1">
    <citation type="journal article" date="2019" name="BMC Genomics">
        <title>Chromosome level assembly and comparative genome analysis confirm lager-brewing yeasts originated from a single hybridization.</title>
        <authorList>
            <person name="Salazar A.N."/>
            <person name="Gorter de Vries A.R."/>
            <person name="van den Broek M."/>
            <person name="Brouwers N."/>
            <person name="de la Torre Cortes P."/>
            <person name="Kuijpers N.G.A."/>
            <person name="Daran J.G."/>
            <person name="Abeel T."/>
        </authorList>
    </citation>
    <scope>NUCLEOTIDE SEQUENCE [LARGE SCALE GENOMIC DNA]</scope>
    <source>
        <strain evidence="11 12">CBS 1483</strain>
    </source>
</reference>
<keyword evidence="5" id="KW-0227">DNA damage</keyword>
<evidence type="ECO:0000313" key="12">
    <source>
        <dbReference type="Proteomes" id="UP000501346"/>
    </source>
</evidence>
<evidence type="ECO:0000313" key="11">
    <source>
        <dbReference type="EMBL" id="QID84436.1"/>
    </source>
</evidence>
<dbReference type="Pfam" id="PF18795">
    <property type="entry name" value="HSM3_N"/>
    <property type="match status" value="1"/>
</dbReference>
<evidence type="ECO:0000256" key="3">
    <source>
        <dbReference type="ARBA" id="ARBA00019167"/>
    </source>
</evidence>
<dbReference type="InterPro" id="IPR040752">
    <property type="entry name" value="HSM3_C"/>
</dbReference>
<name>A0A6C1E506_SACPS</name>
<dbReference type="InterPro" id="IPR041335">
    <property type="entry name" value="HSM3_N"/>
</dbReference>
<protein>
    <recommendedName>
        <fullName evidence="3">DNA mismatch repair protein HSM3</fullName>
    </recommendedName>
</protein>
<dbReference type="GO" id="GO:0005737">
    <property type="term" value="C:cytoplasm"/>
    <property type="evidence" value="ECO:0007669"/>
    <property type="project" value="UniProtKB-SubCell"/>
</dbReference>
<dbReference type="CDD" id="cd12794">
    <property type="entry name" value="Hsm3_like"/>
    <property type="match status" value="1"/>
</dbReference>